<dbReference type="GO" id="GO:0008955">
    <property type="term" value="F:peptidoglycan glycosyltransferase activity"/>
    <property type="evidence" value="ECO:0007669"/>
    <property type="project" value="UniProtKB-EC"/>
</dbReference>
<evidence type="ECO:0000256" key="8">
    <source>
        <dbReference type="ARBA" id="ARBA00022692"/>
    </source>
</evidence>
<dbReference type="GO" id="GO:0008658">
    <property type="term" value="F:penicillin binding"/>
    <property type="evidence" value="ECO:0007669"/>
    <property type="project" value="InterPro"/>
</dbReference>
<feature type="region of interest" description="Disordered" evidence="18">
    <location>
        <begin position="671"/>
        <end position="694"/>
    </location>
</feature>
<dbReference type="InterPro" id="IPR001460">
    <property type="entry name" value="PCN-bd_Tpept"/>
</dbReference>
<dbReference type="GO" id="GO:0006508">
    <property type="term" value="P:proteolysis"/>
    <property type="evidence" value="ECO:0007669"/>
    <property type="project" value="UniProtKB-KW"/>
</dbReference>
<dbReference type="InterPro" id="IPR012338">
    <property type="entry name" value="Beta-lactam/transpept-like"/>
</dbReference>
<keyword evidence="6" id="KW-0328">Glycosyltransferase</keyword>
<feature type="transmembrane region" description="Helical" evidence="19">
    <location>
        <begin position="20"/>
        <end position="41"/>
    </location>
</feature>
<comment type="catalytic activity">
    <reaction evidence="17">
        <text>[GlcNAc-(1-&gt;4)-Mur2Ac(oyl-L-Ala-gamma-D-Glu-L-Lys-D-Ala-D-Ala)](n)-di-trans,octa-cis-undecaprenyl diphosphate + beta-D-GlcNAc-(1-&gt;4)-Mur2Ac(oyl-L-Ala-gamma-D-Glu-L-Lys-D-Ala-D-Ala)-di-trans,octa-cis-undecaprenyl diphosphate = [GlcNAc-(1-&gt;4)-Mur2Ac(oyl-L-Ala-gamma-D-Glu-L-Lys-D-Ala-D-Ala)](n+1)-di-trans,octa-cis-undecaprenyl diphosphate + di-trans,octa-cis-undecaprenyl diphosphate + H(+)</text>
        <dbReference type="Rhea" id="RHEA:23708"/>
        <dbReference type="Rhea" id="RHEA-COMP:9602"/>
        <dbReference type="Rhea" id="RHEA-COMP:9603"/>
        <dbReference type="ChEBI" id="CHEBI:15378"/>
        <dbReference type="ChEBI" id="CHEBI:58405"/>
        <dbReference type="ChEBI" id="CHEBI:60033"/>
        <dbReference type="ChEBI" id="CHEBI:78435"/>
        <dbReference type="EC" id="2.4.99.28"/>
    </reaction>
</comment>
<evidence type="ECO:0000256" key="19">
    <source>
        <dbReference type="SAM" id="Phobius"/>
    </source>
</evidence>
<keyword evidence="9" id="KW-0378">Hydrolase</keyword>
<dbReference type="PANTHER" id="PTHR32282">
    <property type="entry name" value="BINDING PROTEIN TRANSPEPTIDASE, PUTATIVE-RELATED"/>
    <property type="match status" value="1"/>
</dbReference>
<comment type="similarity">
    <text evidence="2">In the N-terminal section; belongs to the glycosyltransferase 51 family.</text>
</comment>
<name>A0A5D4QLL8_9BACI</name>
<keyword evidence="15" id="KW-0961">Cell wall biogenesis/degradation</keyword>
<evidence type="ECO:0000313" key="23">
    <source>
        <dbReference type="Proteomes" id="UP000322139"/>
    </source>
</evidence>
<sequence>MSNTREGRNKQNRIYRLKRVLQIVLLFSSTSILGFLSFFYFQGKDADISNLEDGMSQPTVIYDYSGEEASKISASKNEGLRADQMPDSLKNAVVAIEDKRFYEHSGIDYKGIMRALFTNIKAGGVVEGGSTITQQLTKNALLTHEKTYKRKMEEFFLAREIDKKYSKEEILQMYLNQIYFGEGAWGVKNAALKYFGKDAEDLTISESAILAGIIKAPSALNPIGHPEEAVKRRDTVLLQMKEQNYISASEYEQAKAEPLALNDRGGDPLKGKFPYYVDHVLDEAIELYGLTQDELLTEGYRIYTQLDPDMQAAAEEIYQRDDLFPQGKEDQIVQSGAVLVDPESGGVRALVGGRGEHVFRGFNRATQLKRQPGSAMKPLAAYAPALEEGWKATDQVKDEKMSFGGYKPGNYNGQYRGQVPMYEAVKDSLNLPAVWILNEIGIEAGIEASKRFGIPLEESDRDLGIALGGLSSGVSPLEMAGAYAAFANDGVREEVHAIIKIEDAQGNVIAEREEKSVQAVSKEAAEQMTTMLLGVVEQGTGKAAGIPGRETAGKTGSTQVPIEGIDGVKDQWFTGYTPQLAGAVWVGYDHTDENHYLTTTSSEGAAPIFRELMAAALEGQDAESFNVPHISYYIEEKEKEERWKRAREWEENLRKEAEKWQEKLREEKGKWEDRLKGRDKEKEKEKEKEKKHED</sequence>
<organism evidence="22 23">
    <name type="scientific">Bacillus infantis</name>
    <dbReference type="NCBI Taxonomy" id="324767"/>
    <lineage>
        <taxon>Bacteria</taxon>
        <taxon>Bacillati</taxon>
        <taxon>Bacillota</taxon>
        <taxon>Bacilli</taxon>
        <taxon>Bacillales</taxon>
        <taxon>Bacillaceae</taxon>
        <taxon>Bacillus</taxon>
    </lineage>
</organism>
<evidence type="ECO:0000256" key="11">
    <source>
        <dbReference type="ARBA" id="ARBA00022984"/>
    </source>
</evidence>
<evidence type="ECO:0000256" key="12">
    <source>
        <dbReference type="ARBA" id="ARBA00022989"/>
    </source>
</evidence>
<dbReference type="GO" id="GO:0009252">
    <property type="term" value="P:peptidoglycan biosynthetic process"/>
    <property type="evidence" value="ECO:0007669"/>
    <property type="project" value="UniProtKB-KW"/>
</dbReference>
<dbReference type="Pfam" id="PF00912">
    <property type="entry name" value="Transgly"/>
    <property type="match status" value="1"/>
</dbReference>
<dbReference type="EMBL" id="VTER01000027">
    <property type="protein sequence ID" value="TYS39975.1"/>
    <property type="molecule type" value="Genomic_DNA"/>
</dbReference>
<comment type="similarity">
    <text evidence="1">In the C-terminal section; belongs to the transpeptidase family.</text>
</comment>
<dbReference type="Pfam" id="PF00905">
    <property type="entry name" value="Transpeptidase"/>
    <property type="match status" value="1"/>
</dbReference>
<evidence type="ECO:0000256" key="5">
    <source>
        <dbReference type="ARBA" id="ARBA00022670"/>
    </source>
</evidence>
<dbReference type="SUPFAM" id="SSF56601">
    <property type="entry name" value="beta-lactamase/transpeptidase-like"/>
    <property type="match status" value="1"/>
</dbReference>
<dbReference type="GO" id="GO:0071555">
    <property type="term" value="P:cell wall organization"/>
    <property type="evidence" value="ECO:0007669"/>
    <property type="project" value="UniProtKB-KW"/>
</dbReference>
<keyword evidence="7" id="KW-0808">Transferase</keyword>
<dbReference type="Gene3D" id="3.40.710.10">
    <property type="entry name" value="DD-peptidase/beta-lactamase superfamily"/>
    <property type="match status" value="1"/>
</dbReference>
<keyword evidence="12 19" id="KW-1133">Transmembrane helix</keyword>
<dbReference type="GO" id="GO:0009002">
    <property type="term" value="F:serine-type D-Ala-D-Ala carboxypeptidase activity"/>
    <property type="evidence" value="ECO:0007669"/>
    <property type="project" value="UniProtKB-EC"/>
</dbReference>
<evidence type="ECO:0000256" key="6">
    <source>
        <dbReference type="ARBA" id="ARBA00022676"/>
    </source>
</evidence>
<comment type="caution">
    <text evidence="22">The sequence shown here is derived from an EMBL/GenBank/DDBJ whole genome shotgun (WGS) entry which is preliminary data.</text>
</comment>
<comment type="catalytic activity">
    <reaction evidence="16">
        <text>Preferential cleavage: (Ac)2-L-Lys-D-Ala-|-D-Ala. Also transpeptidation of peptidyl-alanyl moieties that are N-acyl substituents of D-alanine.</text>
        <dbReference type="EC" id="3.4.16.4"/>
    </reaction>
</comment>
<keyword evidence="13 19" id="KW-0472">Membrane</keyword>
<keyword evidence="5" id="KW-0645">Protease</keyword>
<dbReference type="Proteomes" id="UP000322139">
    <property type="component" value="Unassembled WGS sequence"/>
</dbReference>
<evidence type="ECO:0000256" key="18">
    <source>
        <dbReference type="SAM" id="MobiDB-lite"/>
    </source>
</evidence>
<dbReference type="NCBIfam" id="TIGR02074">
    <property type="entry name" value="PBP_1a_fam"/>
    <property type="match status" value="1"/>
</dbReference>
<dbReference type="InterPro" id="IPR036950">
    <property type="entry name" value="PBP_transglycosylase"/>
</dbReference>
<dbReference type="GO" id="GO:0030288">
    <property type="term" value="C:outer membrane-bounded periplasmic space"/>
    <property type="evidence" value="ECO:0007669"/>
    <property type="project" value="TreeGrafter"/>
</dbReference>
<evidence type="ECO:0000256" key="17">
    <source>
        <dbReference type="ARBA" id="ARBA00049902"/>
    </source>
</evidence>
<protein>
    <submittedName>
        <fullName evidence="22">Penicillin-binding protein 1A</fullName>
    </submittedName>
</protein>
<evidence type="ECO:0000256" key="13">
    <source>
        <dbReference type="ARBA" id="ARBA00023136"/>
    </source>
</evidence>
<evidence type="ECO:0000256" key="2">
    <source>
        <dbReference type="ARBA" id="ARBA00007739"/>
    </source>
</evidence>
<evidence type="ECO:0000256" key="10">
    <source>
        <dbReference type="ARBA" id="ARBA00022960"/>
    </source>
</evidence>
<dbReference type="PANTHER" id="PTHR32282:SF32">
    <property type="entry name" value="PENICILLIN-BINDING PROTEIN 2A"/>
    <property type="match status" value="1"/>
</dbReference>
<keyword evidence="11" id="KW-0573">Peptidoglycan synthesis</keyword>
<evidence type="ECO:0000256" key="1">
    <source>
        <dbReference type="ARBA" id="ARBA00007090"/>
    </source>
</evidence>
<evidence type="ECO:0000259" key="21">
    <source>
        <dbReference type="Pfam" id="PF00912"/>
    </source>
</evidence>
<keyword evidence="4" id="KW-0121">Carboxypeptidase</keyword>
<evidence type="ECO:0000259" key="20">
    <source>
        <dbReference type="Pfam" id="PF00905"/>
    </source>
</evidence>
<evidence type="ECO:0000256" key="16">
    <source>
        <dbReference type="ARBA" id="ARBA00034000"/>
    </source>
</evidence>
<dbReference type="InterPro" id="IPR001264">
    <property type="entry name" value="Glyco_trans_51"/>
</dbReference>
<reference evidence="22 23" key="1">
    <citation type="submission" date="2019-08" db="EMBL/GenBank/DDBJ databases">
        <title>Bacillus genomes from the desert of Cuatro Cienegas, Coahuila.</title>
        <authorList>
            <person name="Olmedo-Alvarez G."/>
        </authorList>
    </citation>
    <scope>NUCLEOTIDE SEQUENCE [LARGE SCALE GENOMIC DNA]</scope>
    <source>
        <strain evidence="22 23">CH446_14T</strain>
    </source>
</reference>
<evidence type="ECO:0000256" key="4">
    <source>
        <dbReference type="ARBA" id="ARBA00022645"/>
    </source>
</evidence>
<gene>
    <name evidence="22" type="ORF">FZD51_25590</name>
</gene>
<evidence type="ECO:0000256" key="14">
    <source>
        <dbReference type="ARBA" id="ARBA00023268"/>
    </source>
</evidence>
<dbReference type="InterPro" id="IPR023346">
    <property type="entry name" value="Lysozyme-like_dom_sf"/>
</dbReference>
<dbReference type="FunFam" id="1.10.3810.10:FF:000001">
    <property type="entry name" value="Penicillin-binding protein 1A"/>
    <property type="match status" value="1"/>
</dbReference>
<evidence type="ECO:0000313" key="22">
    <source>
        <dbReference type="EMBL" id="TYS39975.1"/>
    </source>
</evidence>
<dbReference type="InterPro" id="IPR050396">
    <property type="entry name" value="Glycosyltr_51/Transpeptidase"/>
</dbReference>
<feature type="domain" description="Glycosyl transferase family 51" evidence="21">
    <location>
        <begin position="68"/>
        <end position="241"/>
    </location>
</feature>
<dbReference type="Gene3D" id="1.10.3810.10">
    <property type="entry name" value="Biosynthetic peptidoglycan transglycosylase-like"/>
    <property type="match status" value="1"/>
</dbReference>
<evidence type="ECO:0000256" key="7">
    <source>
        <dbReference type="ARBA" id="ARBA00022679"/>
    </source>
</evidence>
<dbReference type="GO" id="GO:0008360">
    <property type="term" value="P:regulation of cell shape"/>
    <property type="evidence" value="ECO:0007669"/>
    <property type="project" value="UniProtKB-KW"/>
</dbReference>
<keyword evidence="14" id="KW-0511">Multifunctional enzyme</keyword>
<dbReference type="SUPFAM" id="SSF53955">
    <property type="entry name" value="Lysozyme-like"/>
    <property type="match status" value="1"/>
</dbReference>
<dbReference type="AlphaFoldDB" id="A0A5D4QLL8"/>
<dbReference type="RefSeq" id="WP_148977239.1">
    <property type="nucleotide sequence ID" value="NZ_VTER01000027.1"/>
</dbReference>
<evidence type="ECO:0000256" key="15">
    <source>
        <dbReference type="ARBA" id="ARBA00023316"/>
    </source>
</evidence>
<accession>A0A5D4QLL8</accession>
<proteinExistence type="inferred from homology"/>
<evidence type="ECO:0000256" key="3">
    <source>
        <dbReference type="ARBA" id="ARBA00022475"/>
    </source>
</evidence>
<keyword evidence="3" id="KW-1003">Cell membrane</keyword>
<keyword evidence="10" id="KW-0133">Cell shape</keyword>
<keyword evidence="8 19" id="KW-0812">Transmembrane</keyword>
<feature type="domain" description="Penicillin-binding protein transpeptidase" evidence="20">
    <location>
        <begin position="336"/>
        <end position="613"/>
    </location>
</feature>
<evidence type="ECO:0000256" key="9">
    <source>
        <dbReference type="ARBA" id="ARBA00022801"/>
    </source>
</evidence>